<keyword evidence="2" id="KW-1185">Reference proteome</keyword>
<dbReference type="AlphaFoldDB" id="A0AAV4VM57"/>
<dbReference type="Proteomes" id="UP001054837">
    <property type="component" value="Unassembled WGS sequence"/>
</dbReference>
<sequence length="145" mass="16663">MVEEASLEVGSQAYALSKSTRKSTFVQQRVMMFFQKGITLTVWRITPIRRSFVFGDYGSNKKYEDYSKNQRVATEIMDMIQTIKEAIVATEIMDMIRKIREATAATKNMKITQGIKEIIVTTEIMCMIRKIKEAMVAIATISIFR</sequence>
<accession>A0AAV4VM57</accession>
<dbReference type="EMBL" id="BPLQ01013317">
    <property type="protein sequence ID" value="GIY71322.1"/>
    <property type="molecule type" value="Genomic_DNA"/>
</dbReference>
<name>A0AAV4VM57_9ARAC</name>
<comment type="caution">
    <text evidence="1">The sequence shown here is derived from an EMBL/GenBank/DDBJ whole genome shotgun (WGS) entry which is preliminary data.</text>
</comment>
<proteinExistence type="predicted"/>
<organism evidence="1 2">
    <name type="scientific">Caerostris darwini</name>
    <dbReference type="NCBI Taxonomy" id="1538125"/>
    <lineage>
        <taxon>Eukaryota</taxon>
        <taxon>Metazoa</taxon>
        <taxon>Ecdysozoa</taxon>
        <taxon>Arthropoda</taxon>
        <taxon>Chelicerata</taxon>
        <taxon>Arachnida</taxon>
        <taxon>Araneae</taxon>
        <taxon>Araneomorphae</taxon>
        <taxon>Entelegynae</taxon>
        <taxon>Araneoidea</taxon>
        <taxon>Araneidae</taxon>
        <taxon>Caerostris</taxon>
    </lineage>
</organism>
<reference evidence="1 2" key="1">
    <citation type="submission" date="2021-06" db="EMBL/GenBank/DDBJ databases">
        <title>Caerostris darwini draft genome.</title>
        <authorList>
            <person name="Kono N."/>
            <person name="Arakawa K."/>
        </authorList>
    </citation>
    <scope>NUCLEOTIDE SEQUENCE [LARGE SCALE GENOMIC DNA]</scope>
</reference>
<evidence type="ECO:0000313" key="2">
    <source>
        <dbReference type="Proteomes" id="UP001054837"/>
    </source>
</evidence>
<evidence type="ECO:0000313" key="1">
    <source>
        <dbReference type="EMBL" id="GIY71322.1"/>
    </source>
</evidence>
<protein>
    <submittedName>
        <fullName evidence="1">Uncharacterized protein</fullName>
    </submittedName>
</protein>
<gene>
    <name evidence="1" type="ORF">CDAR_279301</name>
</gene>